<dbReference type="EMBL" id="DXCL01000046">
    <property type="protein sequence ID" value="HIZ04169.1"/>
    <property type="molecule type" value="Genomic_DNA"/>
</dbReference>
<organism evidence="10 11">
    <name type="scientific">Candidatus Borkfalkia avistercoris</name>
    <dbReference type="NCBI Taxonomy" id="2838504"/>
    <lineage>
        <taxon>Bacteria</taxon>
        <taxon>Bacillati</taxon>
        <taxon>Bacillota</taxon>
        <taxon>Clostridia</taxon>
        <taxon>Christensenellales</taxon>
        <taxon>Christensenellaceae</taxon>
        <taxon>Candidatus Borkfalkia</taxon>
    </lineage>
</organism>
<comment type="catalytic activity">
    <reaction evidence="1">
        <text>acetyl-CoA + phosphate = acetyl phosphate + CoA</text>
        <dbReference type="Rhea" id="RHEA:19521"/>
        <dbReference type="ChEBI" id="CHEBI:22191"/>
        <dbReference type="ChEBI" id="CHEBI:43474"/>
        <dbReference type="ChEBI" id="CHEBI:57287"/>
        <dbReference type="ChEBI" id="CHEBI:57288"/>
        <dbReference type="EC" id="2.3.1.8"/>
    </reaction>
</comment>
<comment type="pathway">
    <text evidence="2">Metabolic intermediate biosynthesis; acetyl-CoA biosynthesis; acetyl-CoA from acetate: step 2/2.</text>
</comment>
<dbReference type="NCBIfam" id="NF004167">
    <property type="entry name" value="PRK05632.1"/>
    <property type="match status" value="1"/>
</dbReference>
<evidence type="ECO:0000256" key="1">
    <source>
        <dbReference type="ARBA" id="ARBA00000705"/>
    </source>
</evidence>
<keyword evidence="6 10" id="KW-0808">Transferase</keyword>
<dbReference type="InterPro" id="IPR004614">
    <property type="entry name" value="P_AcTrfase"/>
</dbReference>
<dbReference type="PIRSF" id="PIRSF000428">
    <property type="entry name" value="P_Ac_trans"/>
    <property type="match status" value="1"/>
</dbReference>
<dbReference type="NCBIfam" id="NF007233">
    <property type="entry name" value="PRK09653.1"/>
    <property type="match status" value="1"/>
</dbReference>
<evidence type="ECO:0000256" key="4">
    <source>
        <dbReference type="ARBA" id="ARBA00012707"/>
    </source>
</evidence>
<dbReference type="NCBIfam" id="TIGR00651">
    <property type="entry name" value="pta"/>
    <property type="match status" value="1"/>
</dbReference>
<comment type="caution">
    <text evidence="10">The sequence shown here is derived from an EMBL/GenBank/DDBJ whole genome shotgun (WGS) entry which is preliminary data.</text>
</comment>
<dbReference type="InterPro" id="IPR042112">
    <property type="entry name" value="P_AcTrfase_dom2"/>
</dbReference>
<evidence type="ECO:0000256" key="6">
    <source>
        <dbReference type="ARBA" id="ARBA00022679"/>
    </source>
</evidence>
<evidence type="ECO:0000256" key="5">
    <source>
        <dbReference type="ARBA" id="ARBA00021528"/>
    </source>
</evidence>
<comment type="similarity">
    <text evidence="3">Belongs to the phosphate acetyltransferase and butyryltransferase family.</text>
</comment>
<dbReference type="AlphaFoldDB" id="A0A9D2D0E3"/>
<name>A0A9D2D0E3_9FIRM</name>
<protein>
    <recommendedName>
        <fullName evidence="5">Phosphate acetyltransferase</fullName>
        <ecNumber evidence="4">2.3.1.8</ecNumber>
    </recommendedName>
    <alternativeName>
        <fullName evidence="8">Phosphotransacetylase</fullName>
    </alternativeName>
</protein>
<evidence type="ECO:0000256" key="8">
    <source>
        <dbReference type="ARBA" id="ARBA00031108"/>
    </source>
</evidence>
<dbReference type="Proteomes" id="UP000824132">
    <property type="component" value="Unassembled WGS sequence"/>
</dbReference>
<evidence type="ECO:0000313" key="11">
    <source>
        <dbReference type="Proteomes" id="UP000824132"/>
    </source>
</evidence>
<dbReference type="EC" id="2.3.1.8" evidence="4"/>
<evidence type="ECO:0000256" key="3">
    <source>
        <dbReference type="ARBA" id="ARBA00005656"/>
    </source>
</evidence>
<dbReference type="PANTHER" id="PTHR43356:SF3">
    <property type="entry name" value="PHOSPHATE ACETYLTRANSFERASE"/>
    <property type="match status" value="1"/>
</dbReference>
<dbReference type="InterPro" id="IPR002505">
    <property type="entry name" value="PTA_PTB"/>
</dbReference>
<keyword evidence="7 10" id="KW-0012">Acyltransferase</keyword>
<dbReference type="Gene3D" id="3.40.50.10950">
    <property type="match status" value="1"/>
</dbReference>
<dbReference type="InterPro" id="IPR050500">
    <property type="entry name" value="Phos_Acetyltrans/Butyryltrans"/>
</dbReference>
<dbReference type="InterPro" id="IPR012147">
    <property type="entry name" value="P_Ac_Bu_trans"/>
</dbReference>
<reference evidence="10" key="1">
    <citation type="journal article" date="2021" name="PeerJ">
        <title>Extensive microbial diversity within the chicken gut microbiome revealed by metagenomics and culture.</title>
        <authorList>
            <person name="Gilroy R."/>
            <person name="Ravi A."/>
            <person name="Getino M."/>
            <person name="Pursley I."/>
            <person name="Horton D.L."/>
            <person name="Alikhan N.F."/>
            <person name="Baker D."/>
            <person name="Gharbi K."/>
            <person name="Hall N."/>
            <person name="Watson M."/>
            <person name="Adriaenssens E.M."/>
            <person name="Foster-Nyarko E."/>
            <person name="Jarju S."/>
            <person name="Secka A."/>
            <person name="Antonio M."/>
            <person name="Oren A."/>
            <person name="Chaudhuri R.R."/>
            <person name="La Ragione R."/>
            <person name="Hildebrand F."/>
            <person name="Pallen M.J."/>
        </authorList>
    </citation>
    <scope>NUCLEOTIDE SEQUENCE</scope>
    <source>
        <strain evidence="10">CHK187-5294</strain>
    </source>
</reference>
<dbReference type="Gene3D" id="3.40.50.10750">
    <property type="entry name" value="Isocitrate/Isopropylmalate dehydrogenase-like"/>
    <property type="match status" value="1"/>
</dbReference>
<evidence type="ECO:0000256" key="2">
    <source>
        <dbReference type="ARBA" id="ARBA00004989"/>
    </source>
</evidence>
<dbReference type="InterPro" id="IPR042113">
    <property type="entry name" value="P_AcTrfase_dom1"/>
</dbReference>
<dbReference type="PANTHER" id="PTHR43356">
    <property type="entry name" value="PHOSPHATE ACETYLTRANSFERASE"/>
    <property type="match status" value="1"/>
</dbReference>
<accession>A0A9D2D0E3</accession>
<gene>
    <name evidence="10" type="primary">pta</name>
    <name evidence="10" type="ORF">H9727_07780</name>
</gene>
<evidence type="ECO:0000313" key="10">
    <source>
        <dbReference type="EMBL" id="HIZ04169.1"/>
    </source>
</evidence>
<evidence type="ECO:0000256" key="7">
    <source>
        <dbReference type="ARBA" id="ARBA00023315"/>
    </source>
</evidence>
<proteinExistence type="inferred from homology"/>
<evidence type="ECO:0000259" key="9">
    <source>
        <dbReference type="Pfam" id="PF01515"/>
    </source>
</evidence>
<dbReference type="Pfam" id="PF01515">
    <property type="entry name" value="PTA_PTB"/>
    <property type="match status" value="1"/>
</dbReference>
<dbReference type="GO" id="GO:0008959">
    <property type="term" value="F:phosphate acetyltransferase activity"/>
    <property type="evidence" value="ECO:0007669"/>
    <property type="project" value="UniProtKB-EC"/>
</dbReference>
<sequence length="352" mass="37166">MAGFFDKVKEKISSLIEEGEDSAFIADIKKRAAALNKRIVLPEGEDARAVRAAAEVVKQKIAKVTLLGNKAEIEKANPDVDLTGVDVVDPATSEKRAEYAALLYALRKAKGMTEEEADKLSYDNTYFGVLMVKAGDADGLVSGACHSTANTLRPGLQIVKAAPGVPLVSSCFLMVAPEEGNKYCEDGVFVYSDCGLNENPTSEQLSDIAIISAKTAEKIAGIQPRVAMLSFSTKGSAKHADIDKVTAALALAKEKAPDLNIDGELQLDAAIVPSVAKSKAPGSKVAGHANVLIFPDLDAGNIGYKLTERLGGFQAIGPVCQGFAKPINDLSRGCKWEDIVATVAITALQTQM</sequence>
<reference evidence="10" key="2">
    <citation type="submission" date="2021-04" db="EMBL/GenBank/DDBJ databases">
        <authorList>
            <person name="Gilroy R."/>
        </authorList>
    </citation>
    <scope>NUCLEOTIDE SEQUENCE</scope>
    <source>
        <strain evidence="10">CHK187-5294</strain>
    </source>
</reference>
<dbReference type="SUPFAM" id="SSF53659">
    <property type="entry name" value="Isocitrate/Isopropylmalate dehydrogenase-like"/>
    <property type="match status" value="1"/>
</dbReference>
<feature type="domain" description="Phosphate acetyl/butaryl transferase" evidence="9">
    <location>
        <begin position="24"/>
        <end position="347"/>
    </location>
</feature>